<dbReference type="Proteomes" id="UP000583800">
    <property type="component" value="Unassembled WGS sequence"/>
</dbReference>
<feature type="transmembrane region" description="Helical" evidence="1">
    <location>
        <begin position="179"/>
        <end position="196"/>
    </location>
</feature>
<reference evidence="2 3" key="1">
    <citation type="submission" date="2020-08" db="EMBL/GenBank/DDBJ databases">
        <title>Sequencing the genomes of 1000 actinobacteria strains.</title>
        <authorList>
            <person name="Klenk H.-P."/>
        </authorList>
    </citation>
    <scope>NUCLEOTIDE SEQUENCE [LARGE SCALE GENOMIC DNA]</scope>
    <source>
        <strain evidence="2 3">DSM 45913</strain>
    </source>
</reference>
<proteinExistence type="predicted"/>
<feature type="transmembrane region" description="Helical" evidence="1">
    <location>
        <begin position="12"/>
        <end position="31"/>
    </location>
</feature>
<keyword evidence="3" id="KW-1185">Reference proteome</keyword>
<feature type="transmembrane region" description="Helical" evidence="1">
    <location>
        <begin position="51"/>
        <end position="72"/>
    </location>
</feature>
<comment type="caution">
    <text evidence="2">The sequence shown here is derived from an EMBL/GenBank/DDBJ whole genome shotgun (WGS) entry which is preliminary data.</text>
</comment>
<keyword evidence="1" id="KW-0472">Membrane</keyword>
<dbReference type="EMBL" id="JACHJB010000001">
    <property type="protein sequence ID" value="MBB6345466.1"/>
    <property type="molecule type" value="Genomic_DNA"/>
</dbReference>
<evidence type="ECO:0000313" key="3">
    <source>
        <dbReference type="Proteomes" id="UP000583800"/>
    </source>
</evidence>
<feature type="transmembrane region" description="Helical" evidence="1">
    <location>
        <begin position="79"/>
        <end position="105"/>
    </location>
</feature>
<protein>
    <submittedName>
        <fullName evidence="2">Uncharacterized protein</fullName>
    </submittedName>
</protein>
<feature type="transmembrane region" description="Helical" evidence="1">
    <location>
        <begin position="208"/>
        <end position="226"/>
    </location>
</feature>
<feature type="transmembrane region" description="Helical" evidence="1">
    <location>
        <begin position="125"/>
        <end position="146"/>
    </location>
</feature>
<evidence type="ECO:0000256" key="1">
    <source>
        <dbReference type="SAM" id="Phobius"/>
    </source>
</evidence>
<dbReference type="AlphaFoldDB" id="A0A7X0C0H1"/>
<keyword evidence="1" id="KW-0812">Transmembrane</keyword>
<name>A0A7X0C0H1_9ACTN</name>
<gene>
    <name evidence="2" type="ORF">FHU36_001975</name>
</gene>
<dbReference type="RefSeq" id="WP_185083408.1">
    <property type="nucleotide sequence ID" value="NZ_JACHJB010000001.1"/>
</dbReference>
<evidence type="ECO:0000313" key="2">
    <source>
        <dbReference type="EMBL" id="MBB6345466.1"/>
    </source>
</evidence>
<sequence>MTDFPGRWAGGLSLTLAPVLMLAGVLLRAGHDGFFPAQLAAFAAEPALMSASYGCFAAGCVLLWPGVLALVGRAPGSRLVLWGGVMVLFGLFARAFHAGVSHLAFQLVDVQGLAPAQAAVSGSYGAFHVFQSLNLATFAGWIVLAAGLWRARALGPVPAVALGLAAALPIGVLKGTGPLSVLATAGLCVALVPFGVRVLRDGPAPRWWAVPLALAIGAGVVAIGNLG</sequence>
<keyword evidence="1" id="KW-1133">Transmembrane helix</keyword>
<organism evidence="2 3">
    <name type="scientific">Nonomuraea muscovyensis</name>
    <dbReference type="NCBI Taxonomy" id="1124761"/>
    <lineage>
        <taxon>Bacteria</taxon>
        <taxon>Bacillati</taxon>
        <taxon>Actinomycetota</taxon>
        <taxon>Actinomycetes</taxon>
        <taxon>Streptosporangiales</taxon>
        <taxon>Streptosporangiaceae</taxon>
        <taxon>Nonomuraea</taxon>
    </lineage>
</organism>
<feature type="transmembrane region" description="Helical" evidence="1">
    <location>
        <begin position="153"/>
        <end position="173"/>
    </location>
</feature>
<accession>A0A7X0C0H1</accession>